<evidence type="ECO:0000256" key="1">
    <source>
        <dbReference type="SAM" id="MobiDB-lite"/>
    </source>
</evidence>
<organism evidence="3 4">
    <name type="scientific">Plasmodium vivax</name>
    <name type="common">malaria parasite P. vivax</name>
    <dbReference type="NCBI Taxonomy" id="5855"/>
    <lineage>
        <taxon>Eukaryota</taxon>
        <taxon>Sar</taxon>
        <taxon>Alveolata</taxon>
        <taxon>Apicomplexa</taxon>
        <taxon>Aconoidasida</taxon>
        <taxon>Haemosporida</taxon>
        <taxon>Plasmodiidae</taxon>
        <taxon>Plasmodium</taxon>
        <taxon>Plasmodium (Plasmodium)</taxon>
    </lineage>
</organism>
<sequence length="600" mass="64472">MKNCSARTVIFPVNHASTNKKNGSQNYFANPLRGVGERSSKKSSGNLTLLKPMHILLIALLSLLLQNNHTHEQTGTLKLQCATRHSRNLSESHHRKTRISSKTNSKGSSRKKASRTSDNTKSTVNIAPNARHISNDKYDIYGSQADSIFGVKVDDEDASVCGSEDLSVCGSEDASVLGSEDASVYGSKDSILFGGEDASVLGSEDASVYGSKDSILFGSEDASVLGSEDASVLGSEDASVYGSKDSILFGGEDASVYGSKDSILFGSEDASVLGSEDASVLGSDDASVLGSEDASVLGSEDASVYGSKAPSVYGSKAPSVSGSKAPSVSGSKAASVYGSKAASVYGSKAASVYGSKASIVYGSKASSVYGKDDESIMGDQYSSSNSINMDDSTVTLIKNKNPKASAYGAQKGNSNIKNDHENDSASEIMSTIGSESISEESINQDNSADSKNEEQITGKIISDLVNSLGETVKISEMTHIFNLMMALERKKYDNLENDIILYADEAAKKQTATERYKTLEWLRVQYSLMGSVINFEKNAYKTLRYLIKSETQSRAEFINLIKCARNSWNNLRKDKEYMAKEHIAKSMKKFNKKKKYYVYS</sequence>
<feature type="region of interest" description="Disordered" evidence="1">
    <location>
        <begin position="84"/>
        <end position="129"/>
    </location>
</feature>
<dbReference type="VEuPathDB" id="PlasmoDB:PVX_097570"/>
<gene>
    <name evidence="3" type="ORF">PVT01_100037300</name>
</gene>
<feature type="compositionally biased region" description="Polar residues" evidence="1">
    <location>
        <begin position="116"/>
        <end position="126"/>
    </location>
</feature>
<feature type="region of interest" description="Disordered" evidence="1">
    <location>
        <begin position="16"/>
        <end position="45"/>
    </location>
</feature>
<dbReference type="AlphaFoldDB" id="A0A1G4GZ74"/>
<dbReference type="InterPro" id="IPR006526">
    <property type="entry name" value="Export_prot_PHISTa/b/c"/>
</dbReference>
<dbReference type="PANTHER" id="PTHR36193">
    <property type="entry name" value="PHISTB DOMAIN-CONTAINING RESA-LIKE PROTEIN 1"/>
    <property type="match status" value="1"/>
</dbReference>
<dbReference type="VEuPathDB" id="PlasmoDB:PVW1_100058100"/>
<evidence type="ECO:0000313" key="3">
    <source>
        <dbReference type="EMBL" id="SCO67904.1"/>
    </source>
</evidence>
<dbReference type="VEuPathDB" id="PlasmoDB:PVPAM_100040600"/>
<dbReference type="InterPro" id="IPR019111">
    <property type="entry name" value="PRESA_N"/>
</dbReference>
<feature type="region of interest" description="Disordered" evidence="1">
    <location>
        <begin position="404"/>
        <end position="423"/>
    </location>
</feature>
<dbReference type="Pfam" id="PF09687">
    <property type="entry name" value="PRESAN"/>
    <property type="match status" value="1"/>
</dbReference>
<protein>
    <recommendedName>
        <fullName evidence="2">Plasmodium RESA N-terminal domain-containing protein</fullName>
    </recommendedName>
</protein>
<reference evidence="3 4" key="1">
    <citation type="submission" date="2016-07" db="EMBL/GenBank/DDBJ databases">
        <authorList>
            <consortium name="Pathogen Informatics"/>
        </authorList>
    </citation>
    <scope>NUCLEOTIDE SEQUENCE [LARGE SCALE GENOMIC DNA]</scope>
</reference>
<feature type="compositionally biased region" description="Polar residues" evidence="1">
    <location>
        <begin position="16"/>
        <end position="28"/>
    </location>
</feature>
<dbReference type="Proteomes" id="UP000196402">
    <property type="component" value="Chromosome 10"/>
</dbReference>
<accession>A0A1G4GZ74</accession>
<feature type="region of interest" description="Disordered" evidence="1">
    <location>
        <begin position="434"/>
        <end position="454"/>
    </location>
</feature>
<feature type="region of interest" description="Disordered" evidence="1">
    <location>
        <begin position="311"/>
        <end position="330"/>
    </location>
</feature>
<dbReference type="VEuPathDB" id="PlasmoDB:PVP01_1034000"/>
<dbReference type="NCBIfam" id="TIGR01639">
    <property type="entry name" value="P_fal_TIGR01639"/>
    <property type="match status" value="1"/>
</dbReference>
<dbReference type="InterPro" id="IPR044885">
    <property type="entry name" value="PRESA_N_sf"/>
</dbReference>
<evidence type="ECO:0000259" key="2">
    <source>
        <dbReference type="Pfam" id="PF09687"/>
    </source>
</evidence>
<evidence type="ECO:0000313" key="4">
    <source>
        <dbReference type="Proteomes" id="UP000196402"/>
    </source>
</evidence>
<dbReference type="Gene3D" id="6.10.280.180">
    <property type="entry name" value="Plasmodium RESA, N-terminal helical domain"/>
    <property type="match status" value="1"/>
</dbReference>
<proteinExistence type="predicted"/>
<feature type="domain" description="Plasmodium RESA N-terminal" evidence="2">
    <location>
        <begin position="456"/>
        <end position="576"/>
    </location>
</feature>
<dbReference type="EMBL" id="LT615248">
    <property type="protein sequence ID" value="SCO67904.1"/>
    <property type="molecule type" value="Genomic_DNA"/>
</dbReference>
<name>A0A1G4GZ74_PLAVI</name>
<feature type="compositionally biased region" description="Polar residues" evidence="1">
    <location>
        <begin position="318"/>
        <end position="330"/>
    </location>
</feature>
<dbReference type="PANTHER" id="PTHR36193:SF23">
    <property type="entry name" value="PHISTB DOMAIN-CONTAINING RESA-LIKE PROTEIN 1"/>
    <property type="match status" value="1"/>
</dbReference>